<dbReference type="InterPro" id="IPR023395">
    <property type="entry name" value="MCP_dom_sf"/>
</dbReference>
<dbReference type="OrthoDB" id="14252at2759"/>
<dbReference type="InterPro" id="IPR002067">
    <property type="entry name" value="MCP"/>
</dbReference>
<dbReference type="GO" id="GO:0031966">
    <property type="term" value="C:mitochondrial membrane"/>
    <property type="evidence" value="ECO:0007669"/>
    <property type="project" value="UniProtKB-SubCell"/>
</dbReference>
<dbReference type="Gene3D" id="1.50.40.10">
    <property type="entry name" value="Mitochondrial carrier domain"/>
    <property type="match status" value="2"/>
</dbReference>
<feature type="repeat" description="Solcar" evidence="9">
    <location>
        <begin position="5"/>
        <end position="96"/>
    </location>
</feature>
<dbReference type="GO" id="GO:0006839">
    <property type="term" value="P:mitochondrial transport"/>
    <property type="evidence" value="ECO:0007669"/>
    <property type="project" value="TreeGrafter"/>
</dbReference>
<feature type="repeat" description="Solcar" evidence="9">
    <location>
        <begin position="204"/>
        <end position="290"/>
    </location>
</feature>
<dbReference type="Pfam" id="PF00153">
    <property type="entry name" value="Mito_carr"/>
    <property type="match status" value="3"/>
</dbReference>
<dbReference type="Proteomes" id="UP000494106">
    <property type="component" value="Unassembled WGS sequence"/>
</dbReference>
<keyword evidence="5" id="KW-0677">Repeat</keyword>
<evidence type="ECO:0000256" key="4">
    <source>
        <dbReference type="ARBA" id="ARBA00022692"/>
    </source>
</evidence>
<organism evidence="11 12">
    <name type="scientific">Arctia plantaginis</name>
    <name type="common">Wood tiger moth</name>
    <name type="synonym">Phalaena plantaginis</name>
    <dbReference type="NCBI Taxonomy" id="874455"/>
    <lineage>
        <taxon>Eukaryota</taxon>
        <taxon>Metazoa</taxon>
        <taxon>Ecdysozoa</taxon>
        <taxon>Arthropoda</taxon>
        <taxon>Hexapoda</taxon>
        <taxon>Insecta</taxon>
        <taxon>Pterygota</taxon>
        <taxon>Neoptera</taxon>
        <taxon>Endopterygota</taxon>
        <taxon>Lepidoptera</taxon>
        <taxon>Glossata</taxon>
        <taxon>Ditrysia</taxon>
        <taxon>Noctuoidea</taxon>
        <taxon>Erebidae</taxon>
        <taxon>Arctiinae</taxon>
        <taxon>Arctia</taxon>
    </lineage>
</organism>
<dbReference type="EMBL" id="CADEBC010000509">
    <property type="protein sequence ID" value="CAB3241397.1"/>
    <property type="molecule type" value="Genomic_DNA"/>
</dbReference>
<evidence type="ECO:0000256" key="5">
    <source>
        <dbReference type="ARBA" id="ARBA00022737"/>
    </source>
</evidence>
<dbReference type="GO" id="GO:1902603">
    <property type="term" value="P:carnitine transmembrane transport"/>
    <property type="evidence" value="ECO:0007669"/>
    <property type="project" value="TreeGrafter"/>
</dbReference>
<reference evidence="11 12" key="1">
    <citation type="submission" date="2020-04" db="EMBL/GenBank/DDBJ databases">
        <authorList>
            <person name="Wallbank WR R."/>
            <person name="Pardo Diaz C."/>
            <person name="Kozak K."/>
            <person name="Martin S."/>
            <person name="Jiggins C."/>
            <person name="Moest M."/>
            <person name="Warren A I."/>
            <person name="Byers J.R.P. K."/>
            <person name="Montejo-Kovacevich G."/>
            <person name="Yen C E."/>
        </authorList>
    </citation>
    <scope>NUCLEOTIDE SEQUENCE [LARGE SCALE GENOMIC DNA]</scope>
</reference>
<dbReference type="SUPFAM" id="SSF103506">
    <property type="entry name" value="Mitochondrial carrier"/>
    <property type="match status" value="1"/>
</dbReference>
<dbReference type="InterPro" id="IPR018108">
    <property type="entry name" value="MCP_transmembrane"/>
</dbReference>
<proteinExistence type="inferred from homology"/>
<dbReference type="GO" id="GO:0015227">
    <property type="term" value="F:O-acyl-L-carnitine transmembrane transporter activity"/>
    <property type="evidence" value="ECO:0007669"/>
    <property type="project" value="TreeGrafter"/>
</dbReference>
<evidence type="ECO:0000256" key="6">
    <source>
        <dbReference type="ARBA" id="ARBA00022989"/>
    </source>
</evidence>
<keyword evidence="12" id="KW-1185">Reference proteome</keyword>
<keyword evidence="3 10" id="KW-0813">Transport</keyword>
<comment type="similarity">
    <text evidence="2 10">Belongs to the mitochondrial carrier (TC 2.A.29) family.</text>
</comment>
<gene>
    <name evidence="11" type="ORF">APLA_LOCUS8583</name>
</gene>
<sequence length="298" mass="32264">MSEKNSPRKYFVCGGFGGLFQITVGYPMDTIKVRLQAMPLPKPGEPPLYTGTIDCVVKSVRTNGFKSLYRGMSTPLIFAGPINALNFCGFYLGKEIFESDPDNVHSMPELFAAGSISGIIASILTAPSEHVKCLLQAQDASGPHPKYKGSIDCFKQLYAEGGIKNIYKGTLATILRDVPAAGMYFMSYVAIKDVIVQQDASAGNKLMCTIFAGGFAGTCYWLVGMPADVLKTRLQSTPTGTYPNGVRDVFKRLMAVEGPSALYVGLTPVMIRAFPANAATFVGFELGLKLYDWIMPDL</sequence>
<keyword evidence="7" id="KW-0496">Mitochondrion</keyword>
<evidence type="ECO:0000313" key="11">
    <source>
        <dbReference type="EMBL" id="CAB3241397.1"/>
    </source>
</evidence>
<dbReference type="PANTHER" id="PTHR45624">
    <property type="entry name" value="MITOCHONDRIAL BASIC AMINO ACIDS TRANSPORTER-RELATED"/>
    <property type="match status" value="1"/>
</dbReference>
<evidence type="ECO:0000256" key="10">
    <source>
        <dbReference type="RuleBase" id="RU000488"/>
    </source>
</evidence>
<dbReference type="AlphaFoldDB" id="A0A8S1A5J9"/>
<protein>
    <submittedName>
        <fullName evidence="11">Uncharacterized protein</fullName>
    </submittedName>
</protein>
<keyword evidence="6" id="KW-1133">Transmembrane helix</keyword>
<name>A0A8S1A5J9_ARCPL</name>
<comment type="caution">
    <text evidence="11">The sequence shown here is derived from an EMBL/GenBank/DDBJ whole genome shotgun (WGS) entry which is preliminary data.</text>
</comment>
<feature type="repeat" description="Solcar" evidence="9">
    <location>
        <begin position="105"/>
        <end position="194"/>
    </location>
</feature>
<evidence type="ECO:0000256" key="9">
    <source>
        <dbReference type="PROSITE-ProRule" id="PRU00282"/>
    </source>
</evidence>
<evidence type="ECO:0000256" key="3">
    <source>
        <dbReference type="ARBA" id="ARBA00022448"/>
    </source>
</evidence>
<evidence type="ECO:0000256" key="2">
    <source>
        <dbReference type="ARBA" id="ARBA00006375"/>
    </source>
</evidence>
<dbReference type="PROSITE" id="PS50920">
    <property type="entry name" value="SOLCAR"/>
    <property type="match status" value="3"/>
</dbReference>
<dbReference type="PRINTS" id="PR00926">
    <property type="entry name" value="MITOCARRIER"/>
</dbReference>
<accession>A0A8S1A5J9</accession>
<evidence type="ECO:0000313" key="12">
    <source>
        <dbReference type="Proteomes" id="UP000494106"/>
    </source>
</evidence>
<evidence type="ECO:0000256" key="1">
    <source>
        <dbReference type="ARBA" id="ARBA00004225"/>
    </source>
</evidence>
<dbReference type="PANTHER" id="PTHR45624:SF4">
    <property type="entry name" value="CONGESTED-LIKE TRACHEA PROTEIN-RELATED"/>
    <property type="match status" value="1"/>
</dbReference>
<evidence type="ECO:0000256" key="8">
    <source>
        <dbReference type="ARBA" id="ARBA00023136"/>
    </source>
</evidence>
<comment type="subcellular location">
    <subcellularLocation>
        <location evidence="1">Mitochondrion membrane</location>
        <topology evidence="1">Multi-pass membrane protein</topology>
    </subcellularLocation>
</comment>
<keyword evidence="4 9" id="KW-0812">Transmembrane</keyword>
<dbReference type="InterPro" id="IPR050567">
    <property type="entry name" value="Mitochondrial_Carrier"/>
</dbReference>
<evidence type="ECO:0000256" key="7">
    <source>
        <dbReference type="ARBA" id="ARBA00023128"/>
    </source>
</evidence>
<keyword evidence="8 9" id="KW-0472">Membrane</keyword>